<evidence type="ECO:0000259" key="6">
    <source>
        <dbReference type="PROSITE" id="PS50949"/>
    </source>
</evidence>
<name>A0A6C7E086_ILUCY</name>
<dbReference type="Pfam" id="PF00155">
    <property type="entry name" value="Aminotran_1_2"/>
    <property type="match status" value="1"/>
</dbReference>
<dbReference type="SUPFAM" id="SSF53383">
    <property type="entry name" value="PLP-dependent transferases"/>
    <property type="match status" value="1"/>
</dbReference>
<dbReference type="Proteomes" id="UP000011863">
    <property type="component" value="Chromosome"/>
</dbReference>
<dbReference type="GO" id="GO:0003700">
    <property type="term" value="F:DNA-binding transcription factor activity"/>
    <property type="evidence" value="ECO:0007669"/>
    <property type="project" value="InterPro"/>
</dbReference>
<dbReference type="Pfam" id="PF00392">
    <property type="entry name" value="GntR"/>
    <property type="match status" value="1"/>
</dbReference>
<evidence type="ECO:0000256" key="5">
    <source>
        <dbReference type="ARBA" id="ARBA00023163"/>
    </source>
</evidence>
<dbReference type="InterPro" id="IPR036390">
    <property type="entry name" value="WH_DNA-bd_sf"/>
</dbReference>
<keyword evidence="2" id="KW-0663">Pyridoxal phosphate</keyword>
<dbReference type="InterPro" id="IPR051446">
    <property type="entry name" value="HTH_trans_reg/aminotransferase"/>
</dbReference>
<keyword evidence="4" id="KW-0238">DNA-binding</keyword>
<dbReference type="Gene3D" id="1.10.10.10">
    <property type="entry name" value="Winged helix-like DNA-binding domain superfamily/Winged helix DNA-binding domain"/>
    <property type="match status" value="1"/>
</dbReference>
<dbReference type="InterPro" id="IPR015421">
    <property type="entry name" value="PyrdxlP-dep_Trfase_major"/>
</dbReference>
<dbReference type="PANTHER" id="PTHR46577">
    <property type="entry name" value="HTH-TYPE TRANSCRIPTIONAL REGULATORY PROTEIN GABR"/>
    <property type="match status" value="1"/>
</dbReference>
<dbReference type="GO" id="GO:0003677">
    <property type="term" value="F:DNA binding"/>
    <property type="evidence" value="ECO:0007669"/>
    <property type="project" value="UniProtKB-KW"/>
</dbReference>
<comment type="similarity">
    <text evidence="1">In the C-terminal section; belongs to the class-I pyridoxal-phosphate-dependent aminotransferase family.</text>
</comment>
<evidence type="ECO:0000256" key="2">
    <source>
        <dbReference type="ARBA" id="ARBA00022898"/>
    </source>
</evidence>
<dbReference type="PROSITE" id="PS50949">
    <property type="entry name" value="HTH_GNTR"/>
    <property type="match status" value="1"/>
</dbReference>
<keyword evidence="8" id="KW-1185">Reference proteome</keyword>
<dbReference type="SMART" id="SM00345">
    <property type="entry name" value="HTH_GNTR"/>
    <property type="match status" value="1"/>
</dbReference>
<dbReference type="InterPro" id="IPR036388">
    <property type="entry name" value="WH-like_DNA-bd_sf"/>
</dbReference>
<proteinExistence type="inferred from homology"/>
<evidence type="ECO:0000313" key="7">
    <source>
        <dbReference type="EMBL" id="BAN01714.1"/>
    </source>
</evidence>
<evidence type="ECO:0000313" key="8">
    <source>
        <dbReference type="Proteomes" id="UP000011863"/>
    </source>
</evidence>
<reference evidence="7 8" key="1">
    <citation type="journal article" date="2013" name="Int. J. Syst. Evol. Microbiol.">
        <title>Ilumatobacter nonamiense sp. nov. and Ilumatobacter coccineum sp. nov., isolated from seashore sand.</title>
        <authorList>
            <person name="Matsumoto A."/>
            <person name="Kasai H."/>
            <person name="Matsuo Y."/>
            <person name="Shizuri Y."/>
            <person name="Ichikawa N."/>
            <person name="Fujita N."/>
            <person name="Omura S."/>
            <person name="Takahashi Y."/>
        </authorList>
    </citation>
    <scope>NUCLEOTIDE SEQUENCE [LARGE SCALE GENOMIC DNA]</scope>
    <source>
        <strain evidence="8">NBRC 103263 / KCTC 29153 / YM16-304</strain>
    </source>
</reference>
<dbReference type="OrthoDB" id="4336542at2"/>
<organism evidence="7 8">
    <name type="scientific">Ilumatobacter coccineus (strain NBRC 103263 / KCTC 29153 / YM16-304)</name>
    <dbReference type="NCBI Taxonomy" id="1313172"/>
    <lineage>
        <taxon>Bacteria</taxon>
        <taxon>Bacillati</taxon>
        <taxon>Actinomycetota</taxon>
        <taxon>Acidimicrobiia</taxon>
        <taxon>Acidimicrobiales</taxon>
        <taxon>Ilumatobacteraceae</taxon>
        <taxon>Ilumatobacter</taxon>
    </lineage>
</organism>
<dbReference type="RefSeq" id="WP_015440961.1">
    <property type="nucleotide sequence ID" value="NC_020520.1"/>
</dbReference>
<dbReference type="CDD" id="cd07377">
    <property type="entry name" value="WHTH_GntR"/>
    <property type="match status" value="1"/>
</dbReference>
<dbReference type="InterPro" id="IPR015424">
    <property type="entry name" value="PyrdxlP-dep_Trfase"/>
</dbReference>
<evidence type="ECO:0000256" key="1">
    <source>
        <dbReference type="ARBA" id="ARBA00005384"/>
    </source>
</evidence>
<dbReference type="CDD" id="cd00609">
    <property type="entry name" value="AAT_like"/>
    <property type="match status" value="1"/>
</dbReference>
<dbReference type="GO" id="GO:0030170">
    <property type="term" value="F:pyridoxal phosphate binding"/>
    <property type="evidence" value="ECO:0007669"/>
    <property type="project" value="InterPro"/>
</dbReference>
<keyword evidence="3" id="KW-0805">Transcription regulation</keyword>
<keyword evidence="5" id="KW-0804">Transcription</keyword>
<feature type="domain" description="HTH gntR-type" evidence="6">
    <location>
        <begin position="32"/>
        <end position="100"/>
    </location>
</feature>
<dbReference type="EMBL" id="AP012057">
    <property type="protein sequence ID" value="BAN01714.1"/>
    <property type="molecule type" value="Genomic_DNA"/>
</dbReference>
<dbReference type="InterPro" id="IPR000524">
    <property type="entry name" value="Tscrpt_reg_HTH_GntR"/>
</dbReference>
<dbReference type="InterPro" id="IPR004839">
    <property type="entry name" value="Aminotransferase_I/II_large"/>
</dbReference>
<accession>A0A6C7E086</accession>
<dbReference type="KEGG" id="aym:YM304_14000"/>
<dbReference type="Gene3D" id="3.40.640.10">
    <property type="entry name" value="Type I PLP-dependent aspartate aminotransferase-like (Major domain)"/>
    <property type="match status" value="1"/>
</dbReference>
<evidence type="ECO:0000256" key="4">
    <source>
        <dbReference type="ARBA" id="ARBA00023125"/>
    </source>
</evidence>
<sequence>MTDASISPPPIPVASSPTSSDACALIADACVDRTSTGVAEAIGGLVRRGALAPGDRLPTVRTLARFLDVSSSTVAEAWRILGRHGLIDTARRNGTTVRAGRAEMSGRFWKVPASAGTAILDLSTGTPDTALLPSLDAMLRTLPTDITISSYMDRPVLADLEDLLLARWAFDAEALTIVDGALDAIDRLISATVSFGDVVVVEDPTFPPILDMLERAGARVIGVPVDAHGIRPDLLDHALLSEPAIAIIQPLAHNPTGVSMTPERVDEVADVFARHAQHTWVIEDHHAGDLVTRPGITLGTRLPGRVVRVHSYSKSHGPDLRIAAIGGAADPIAAVVDRRRLGPSWTSRLVQHILFTLLTDTAVDELVQRAADVYRSRRRALVDGLRANDIEVVDGEGLNIWIPVADEQRAVVALALHGIGVAPGAPFGVDVGDRSNHIRVSVGNARDDIADLVDALVAAAAPV</sequence>
<dbReference type="SUPFAM" id="SSF46785">
    <property type="entry name" value="Winged helix' DNA-binding domain"/>
    <property type="match status" value="1"/>
</dbReference>
<evidence type="ECO:0000256" key="3">
    <source>
        <dbReference type="ARBA" id="ARBA00023015"/>
    </source>
</evidence>
<gene>
    <name evidence="7" type="ORF">YM304_14000</name>
</gene>
<dbReference type="AlphaFoldDB" id="A0A6C7E086"/>
<dbReference type="PANTHER" id="PTHR46577:SF1">
    <property type="entry name" value="HTH-TYPE TRANSCRIPTIONAL REGULATORY PROTEIN GABR"/>
    <property type="match status" value="1"/>
</dbReference>
<protein>
    <submittedName>
        <fullName evidence="7">Putative GntR family transcriptional regulator</fullName>
    </submittedName>
</protein>